<evidence type="ECO:0000256" key="12">
    <source>
        <dbReference type="ARBA" id="ARBA00023012"/>
    </source>
</evidence>
<comment type="subunit">
    <text evidence="14">At low DSF concentrations, interacts with RpfF.</text>
</comment>
<dbReference type="InterPro" id="IPR036097">
    <property type="entry name" value="HisK_dim/P_sf"/>
</dbReference>
<evidence type="ECO:0000256" key="9">
    <source>
        <dbReference type="ARBA" id="ARBA00022777"/>
    </source>
</evidence>
<feature type="transmembrane region" description="Helical" evidence="18">
    <location>
        <begin position="70"/>
        <end position="91"/>
    </location>
</feature>
<dbReference type="PROSITE" id="PS50110">
    <property type="entry name" value="RESPONSE_REGULATORY"/>
    <property type="match status" value="1"/>
</dbReference>
<evidence type="ECO:0000259" key="20">
    <source>
        <dbReference type="PROSITE" id="PS50110"/>
    </source>
</evidence>
<keyword evidence="10" id="KW-0067">ATP-binding</keyword>
<dbReference type="InterPro" id="IPR003594">
    <property type="entry name" value="HATPase_dom"/>
</dbReference>
<evidence type="ECO:0000256" key="8">
    <source>
        <dbReference type="ARBA" id="ARBA00022741"/>
    </source>
</evidence>
<dbReference type="PANTHER" id="PTHR45339:SF1">
    <property type="entry name" value="HYBRID SIGNAL TRANSDUCTION HISTIDINE KINASE J"/>
    <property type="match status" value="1"/>
</dbReference>
<dbReference type="InterPro" id="IPR036641">
    <property type="entry name" value="HPT_dom_sf"/>
</dbReference>
<proteinExistence type="predicted"/>
<evidence type="ECO:0000256" key="4">
    <source>
        <dbReference type="ARBA" id="ARBA00022475"/>
    </source>
</evidence>
<keyword evidence="9 22" id="KW-0418">Kinase</keyword>
<name>A0A2T5VIG1_9HYPH</name>
<reference evidence="22 23" key="1">
    <citation type="submission" date="2018-04" db="EMBL/GenBank/DDBJ databases">
        <title>Genomic Encyclopedia of Archaeal and Bacterial Type Strains, Phase II (KMG-II): from individual species to whole genera.</title>
        <authorList>
            <person name="Goeker M."/>
        </authorList>
    </citation>
    <scope>NUCLEOTIDE SEQUENCE [LARGE SCALE GENOMIC DNA]</scope>
    <source>
        <strain evidence="22 23">DSM 23382</strain>
    </source>
</reference>
<dbReference type="InterPro" id="IPR004358">
    <property type="entry name" value="Sig_transdc_His_kin-like_C"/>
</dbReference>
<protein>
    <recommendedName>
        <fullName evidence="15">Sensory/regulatory protein RpfC</fullName>
        <ecNumber evidence="3">2.7.13.3</ecNumber>
    </recommendedName>
</protein>
<keyword evidence="11 18" id="KW-1133">Transmembrane helix</keyword>
<organism evidence="22 23">
    <name type="scientific">Breoghania corrubedonensis</name>
    <dbReference type="NCBI Taxonomy" id="665038"/>
    <lineage>
        <taxon>Bacteria</taxon>
        <taxon>Pseudomonadati</taxon>
        <taxon>Pseudomonadota</taxon>
        <taxon>Alphaproteobacteria</taxon>
        <taxon>Hyphomicrobiales</taxon>
        <taxon>Stappiaceae</taxon>
        <taxon>Breoghania</taxon>
    </lineage>
</organism>
<evidence type="ECO:0000256" key="17">
    <source>
        <dbReference type="PROSITE-ProRule" id="PRU00169"/>
    </source>
</evidence>
<keyword evidence="4" id="KW-1003">Cell membrane</keyword>
<dbReference type="SUPFAM" id="SSF47384">
    <property type="entry name" value="Homodimeric domain of signal transducing histidine kinase"/>
    <property type="match status" value="1"/>
</dbReference>
<dbReference type="GO" id="GO:0000155">
    <property type="term" value="F:phosphorelay sensor kinase activity"/>
    <property type="evidence" value="ECO:0007669"/>
    <property type="project" value="InterPro"/>
</dbReference>
<dbReference type="GO" id="GO:0005886">
    <property type="term" value="C:plasma membrane"/>
    <property type="evidence" value="ECO:0007669"/>
    <property type="project" value="UniProtKB-SubCell"/>
</dbReference>
<evidence type="ECO:0000313" key="23">
    <source>
        <dbReference type="Proteomes" id="UP000244081"/>
    </source>
</evidence>
<dbReference type="SMART" id="SM00388">
    <property type="entry name" value="HisKA"/>
    <property type="match status" value="1"/>
</dbReference>
<feature type="transmembrane region" description="Helical" evidence="18">
    <location>
        <begin position="123"/>
        <end position="140"/>
    </location>
</feature>
<dbReference type="CDD" id="cd00082">
    <property type="entry name" value="HisKA"/>
    <property type="match status" value="1"/>
</dbReference>
<keyword evidence="23" id="KW-1185">Reference proteome</keyword>
<evidence type="ECO:0000313" key="22">
    <source>
        <dbReference type="EMBL" id="PTW63542.1"/>
    </source>
</evidence>
<dbReference type="Proteomes" id="UP000244081">
    <property type="component" value="Unassembled WGS sequence"/>
</dbReference>
<feature type="modified residue" description="Phosphohistidine" evidence="16">
    <location>
        <position position="800"/>
    </location>
</feature>
<dbReference type="AlphaFoldDB" id="A0A2T5VIG1"/>
<feature type="transmembrane region" description="Helical" evidence="18">
    <location>
        <begin position="147"/>
        <end position="166"/>
    </location>
</feature>
<gene>
    <name evidence="22" type="ORF">C8N35_1011597</name>
</gene>
<dbReference type="FunFam" id="3.30.565.10:FF:000010">
    <property type="entry name" value="Sensor histidine kinase RcsC"/>
    <property type="match status" value="1"/>
</dbReference>
<dbReference type="PROSITE" id="PS50894">
    <property type="entry name" value="HPT"/>
    <property type="match status" value="1"/>
</dbReference>
<dbReference type="PANTHER" id="PTHR45339">
    <property type="entry name" value="HYBRID SIGNAL TRANSDUCTION HISTIDINE KINASE J"/>
    <property type="match status" value="1"/>
</dbReference>
<dbReference type="InterPro" id="IPR008207">
    <property type="entry name" value="Sig_transdc_His_kin_Hpt_dom"/>
</dbReference>
<dbReference type="Gene3D" id="3.40.50.2300">
    <property type="match status" value="1"/>
</dbReference>
<dbReference type="Pfam" id="PF00072">
    <property type="entry name" value="Response_reg"/>
    <property type="match status" value="1"/>
</dbReference>
<dbReference type="EC" id="2.7.13.3" evidence="3"/>
<dbReference type="InterPro" id="IPR011006">
    <property type="entry name" value="CheY-like_superfamily"/>
</dbReference>
<comment type="subcellular location">
    <subcellularLocation>
        <location evidence="2">Cell membrane</location>
        <topology evidence="2">Multi-pass membrane protein</topology>
    </subcellularLocation>
</comment>
<dbReference type="CDD" id="cd16922">
    <property type="entry name" value="HATPase_EvgS-ArcB-TorS-like"/>
    <property type="match status" value="1"/>
</dbReference>
<dbReference type="Gene3D" id="1.20.120.160">
    <property type="entry name" value="HPT domain"/>
    <property type="match status" value="1"/>
</dbReference>
<dbReference type="PROSITE" id="PS50109">
    <property type="entry name" value="HIS_KIN"/>
    <property type="match status" value="1"/>
</dbReference>
<dbReference type="InterPro" id="IPR001789">
    <property type="entry name" value="Sig_transdc_resp-reg_receiver"/>
</dbReference>
<evidence type="ECO:0000256" key="16">
    <source>
        <dbReference type="PROSITE-ProRule" id="PRU00110"/>
    </source>
</evidence>
<evidence type="ECO:0000256" key="2">
    <source>
        <dbReference type="ARBA" id="ARBA00004651"/>
    </source>
</evidence>
<feature type="domain" description="HPt" evidence="21">
    <location>
        <begin position="761"/>
        <end position="865"/>
    </location>
</feature>
<dbReference type="SUPFAM" id="SSF52172">
    <property type="entry name" value="CheY-like"/>
    <property type="match status" value="1"/>
</dbReference>
<accession>A0A2T5VIG1</accession>
<comment type="caution">
    <text evidence="22">The sequence shown here is derived from an EMBL/GenBank/DDBJ whole genome shotgun (WGS) entry which is preliminary data.</text>
</comment>
<dbReference type="FunFam" id="1.10.287.130:FF:000002">
    <property type="entry name" value="Two-component osmosensing histidine kinase"/>
    <property type="match status" value="1"/>
</dbReference>
<evidence type="ECO:0000256" key="1">
    <source>
        <dbReference type="ARBA" id="ARBA00000085"/>
    </source>
</evidence>
<keyword evidence="7 18" id="KW-0812">Transmembrane</keyword>
<dbReference type="Gene3D" id="3.30.565.10">
    <property type="entry name" value="Histidine kinase-like ATPase, C-terminal domain"/>
    <property type="match status" value="1"/>
</dbReference>
<evidence type="ECO:0000256" key="11">
    <source>
        <dbReference type="ARBA" id="ARBA00022989"/>
    </source>
</evidence>
<evidence type="ECO:0000256" key="15">
    <source>
        <dbReference type="ARBA" id="ARBA00068150"/>
    </source>
</evidence>
<dbReference type="SUPFAM" id="SSF55874">
    <property type="entry name" value="ATPase domain of HSP90 chaperone/DNA topoisomerase II/histidine kinase"/>
    <property type="match status" value="1"/>
</dbReference>
<evidence type="ECO:0000256" key="5">
    <source>
        <dbReference type="ARBA" id="ARBA00022553"/>
    </source>
</evidence>
<dbReference type="InterPro" id="IPR005467">
    <property type="entry name" value="His_kinase_dom"/>
</dbReference>
<keyword evidence="8" id="KW-0547">Nucleotide-binding</keyword>
<evidence type="ECO:0000256" key="14">
    <source>
        <dbReference type="ARBA" id="ARBA00064003"/>
    </source>
</evidence>
<keyword evidence="13 18" id="KW-0472">Membrane</keyword>
<dbReference type="InterPro" id="IPR003661">
    <property type="entry name" value="HisK_dim/P_dom"/>
</dbReference>
<feature type="domain" description="Response regulatory" evidence="20">
    <location>
        <begin position="596"/>
        <end position="713"/>
    </location>
</feature>
<feature type="transmembrane region" description="Helical" evidence="18">
    <location>
        <begin position="43"/>
        <end position="64"/>
    </location>
</feature>
<dbReference type="PRINTS" id="PR00344">
    <property type="entry name" value="BCTRLSENSOR"/>
</dbReference>
<dbReference type="SMART" id="SM00448">
    <property type="entry name" value="REC"/>
    <property type="match status" value="1"/>
</dbReference>
<dbReference type="CDD" id="cd17546">
    <property type="entry name" value="REC_hyHK_CKI1_RcsC-like"/>
    <property type="match status" value="1"/>
</dbReference>
<keyword evidence="12" id="KW-0902">Two-component regulatory system</keyword>
<dbReference type="GO" id="GO:0005524">
    <property type="term" value="F:ATP binding"/>
    <property type="evidence" value="ECO:0007669"/>
    <property type="project" value="UniProtKB-KW"/>
</dbReference>
<evidence type="ECO:0000256" key="18">
    <source>
        <dbReference type="SAM" id="Phobius"/>
    </source>
</evidence>
<evidence type="ECO:0000256" key="13">
    <source>
        <dbReference type="ARBA" id="ARBA00023136"/>
    </source>
</evidence>
<dbReference type="RefSeq" id="WP_107988956.1">
    <property type="nucleotide sequence ID" value="NZ_QAYG01000001.1"/>
</dbReference>
<sequence length="865" mass="94000">MLSKPRRIIDGKRGARGSRSRLSRLDRMWRRLLSSDEREHEMVLNRLAIAFLIGAYLLGMARYTSVDVSGPLATISIYSVLSVALFAHLVYHPKRLEWRRVVAMLCDLGGLSYGIYVGGEATAALYPIYLWVILGNGFRFGVKSLRIAMAIGVPCFAVALLNSPYWTANDGIAIGLLLGMIALPLYASKLIRNLSEAKKAAEQASEAKSQFLAAVSHEFRTPLHGIIGMTDMLQRTTLDDEQKDMAATVRNSANALLTLINEVLDFSRIEAGQMPSTASDFELYDVLARVRSTVAVQAEAKGLRFAVHVSARTPLRLRGDARHLADILTNLAGNAVKFTNAGRVCMAVSLIDSGRGAAPDSLRLRFEVTDTGIGIAKEAQGRIFEHFSQADDTIINRFGGTGLGLAIVKRLVEMHGGEIGVESARGAGSTFWFELSYENAESEASWTPSLAPGQTIALTGDAELSQILKTRFAEFGVPLTLTDRPAELVTLMRTAARSGIRRCIVVLDEAEMGDDPLSLADALIGRESSIAPTLILISDRVDDLPAADYRSAFVTVLPRRPSEEELRRALQMSAATGTSNLDCSETVPLTAARRRSVLVADDNLTNQKVIAKVLEKAGHDVEIAENGELALDALGRNSFDIVLMDLNMPVMSGIEAMKLYAFSSLGQKAVPVVGLTADATPAARERCLEAGMVDCIIKPVEPADLLRKMEEIICRNEGRPVSQQNADGEKVASISQHPKYRASGRAVVDMRTLENLQELGGSEFVQDLVGGFVEDSEMTLNSLSDLCTASDLNGFRSQAHALRSGAANIGAQGIFSICSKLESIGEEEFVLHGFERLRELQLEVAQVRDVLNARMDPSGRVHERD</sequence>
<evidence type="ECO:0000256" key="7">
    <source>
        <dbReference type="ARBA" id="ARBA00022692"/>
    </source>
</evidence>
<evidence type="ECO:0000259" key="21">
    <source>
        <dbReference type="PROSITE" id="PS50894"/>
    </source>
</evidence>
<evidence type="ECO:0000259" key="19">
    <source>
        <dbReference type="PROSITE" id="PS50109"/>
    </source>
</evidence>
<feature type="modified residue" description="4-aspartylphosphate" evidence="17">
    <location>
        <position position="645"/>
    </location>
</feature>
<dbReference type="SUPFAM" id="SSF47226">
    <property type="entry name" value="Histidine-containing phosphotransfer domain, HPT domain"/>
    <property type="match status" value="1"/>
</dbReference>
<dbReference type="Pfam" id="PF01627">
    <property type="entry name" value="Hpt"/>
    <property type="match status" value="1"/>
</dbReference>
<keyword evidence="6" id="KW-0808">Transferase</keyword>
<feature type="transmembrane region" description="Helical" evidence="18">
    <location>
        <begin position="172"/>
        <end position="191"/>
    </location>
</feature>
<dbReference type="Pfam" id="PF00512">
    <property type="entry name" value="HisKA"/>
    <property type="match status" value="1"/>
</dbReference>
<evidence type="ECO:0000256" key="3">
    <source>
        <dbReference type="ARBA" id="ARBA00012438"/>
    </source>
</evidence>
<keyword evidence="5 17" id="KW-0597">Phosphoprotein</keyword>
<dbReference type="OrthoDB" id="9789782at2"/>
<evidence type="ECO:0000256" key="6">
    <source>
        <dbReference type="ARBA" id="ARBA00022679"/>
    </source>
</evidence>
<dbReference type="Pfam" id="PF02518">
    <property type="entry name" value="HATPase_c"/>
    <property type="match status" value="1"/>
</dbReference>
<evidence type="ECO:0000256" key="10">
    <source>
        <dbReference type="ARBA" id="ARBA00022840"/>
    </source>
</evidence>
<feature type="domain" description="Histidine kinase" evidence="19">
    <location>
        <begin position="214"/>
        <end position="439"/>
    </location>
</feature>
<dbReference type="InterPro" id="IPR036890">
    <property type="entry name" value="HATPase_C_sf"/>
</dbReference>
<dbReference type="Gene3D" id="1.10.287.130">
    <property type="match status" value="1"/>
</dbReference>
<comment type="catalytic activity">
    <reaction evidence="1">
        <text>ATP + protein L-histidine = ADP + protein N-phospho-L-histidine.</text>
        <dbReference type="EC" id="2.7.13.3"/>
    </reaction>
</comment>
<dbReference type="EMBL" id="QAYG01000001">
    <property type="protein sequence ID" value="PTW63542.1"/>
    <property type="molecule type" value="Genomic_DNA"/>
</dbReference>
<dbReference type="SMART" id="SM00387">
    <property type="entry name" value="HATPase_c"/>
    <property type="match status" value="1"/>
</dbReference>